<feature type="repeat" description="TPR" evidence="3">
    <location>
        <begin position="261"/>
        <end position="294"/>
    </location>
</feature>
<gene>
    <name evidence="4" type="ORF">HCG48_12170</name>
</gene>
<dbReference type="SMART" id="SM00028">
    <property type="entry name" value="TPR"/>
    <property type="match status" value="7"/>
</dbReference>
<keyword evidence="1" id="KW-0677">Repeat</keyword>
<evidence type="ECO:0000313" key="4">
    <source>
        <dbReference type="EMBL" id="QIZ71245.1"/>
    </source>
</evidence>
<dbReference type="InterPro" id="IPR011990">
    <property type="entry name" value="TPR-like_helical_dom_sf"/>
</dbReference>
<organism evidence="4 5">
    <name type="scientific">Oxynema aestuarii AP17</name>
    <dbReference type="NCBI Taxonomy" id="2064643"/>
    <lineage>
        <taxon>Bacteria</taxon>
        <taxon>Bacillati</taxon>
        <taxon>Cyanobacteriota</taxon>
        <taxon>Cyanophyceae</taxon>
        <taxon>Oscillatoriophycideae</taxon>
        <taxon>Oscillatoriales</taxon>
        <taxon>Oscillatoriaceae</taxon>
        <taxon>Oxynema</taxon>
        <taxon>Oxynema aestuarii</taxon>
    </lineage>
</organism>
<dbReference type="PANTHER" id="PTHR44858">
    <property type="entry name" value="TETRATRICOPEPTIDE REPEAT PROTEIN 6"/>
    <property type="match status" value="1"/>
</dbReference>
<evidence type="ECO:0000256" key="2">
    <source>
        <dbReference type="ARBA" id="ARBA00022803"/>
    </source>
</evidence>
<name>A0A6H1TXW7_9CYAN</name>
<reference evidence="4 5" key="1">
    <citation type="submission" date="2020-04" db="EMBL/GenBank/DDBJ databases">
        <authorList>
            <person name="Basu S."/>
            <person name="Maruthanayagam V."/>
            <person name="Chakraborty S."/>
            <person name="Pramanik A."/>
            <person name="Mukherjee J."/>
            <person name="Brink B."/>
        </authorList>
    </citation>
    <scope>NUCLEOTIDE SEQUENCE [LARGE SCALE GENOMIC DNA]</scope>
    <source>
        <strain evidence="4 5">AP17</strain>
    </source>
</reference>
<dbReference type="InterPro" id="IPR050498">
    <property type="entry name" value="Ycf3"/>
</dbReference>
<keyword evidence="2 3" id="KW-0802">TPR repeat</keyword>
<protein>
    <submittedName>
        <fullName evidence="4">Tetratricopeptide repeat protein</fullName>
    </submittedName>
</protein>
<feature type="repeat" description="TPR" evidence="3">
    <location>
        <begin position="363"/>
        <end position="396"/>
    </location>
</feature>
<dbReference type="SUPFAM" id="SSF48452">
    <property type="entry name" value="TPR-like"/>
    <property type="match status" value="1"/>
</dbReference>
<dbReference type="PROSITE" id="PS50293">
    <property type="entry name" value="TPR_REGION"/>
    <property type="match status" value="2"/>
</dbReference>
<sequence>MQGFFKILRRIWQRLRRWLGFPFWGRFANGKRRSSDGRRRGGSSPKLPSVPLAEAEYEFLFAELLQGVRRGWSRAQVVQFIGAVGSGPIAEGWVAWLRDFGDRLLAAPGGNRELAQRAIALGRMDCPPLGTVAAEIGQKLREVPDLAPRTAEPSEPSAIADCLNKGHWQLNRRQYASALLSFQRAAQWEPDNPEVAYGLGLASFRLGLFRQAIELFDRALAVAPEDLAAIAHRGLAYDALERGAEAIAECERVLDLDARSARDWCARGRVLLHLRRPHEAIAAYDRALALKPNHAGAWYERGNVLYDLQDYPGAIAAYDEALQAQPDYAPAWLNRGAACGNLGRYQEAIAAFDRVLDLQPYDYHGWLRRGQTLQHLHKYAEAIAAFDRALQIRPDDPLASRYRNDAQNRSRSR</sequence>
<dbReference type="Pfam" id="PF13432">
    <property type="entry name" value="TPR_16"/>
    <property type="match status" value="2"/>
</dbReference>
<feature type="repeat" description="TPR" evidence="3">
    <location>
        <begin position="295"/>
        <end position="328"/>
    </location>
</feature>
<dbReference type="Pfam" id="PF14559">
    <property type="entry name" value="TPR_19"/>
    <property type="match status" value="1"/>
</dbReference>
<dbReference type="PANTHER" id="PTHR44858:SF1">
    <property type="entry name" value="UDP-N-ACETYLGLUCOSAMINE--PEPTIDE N-ACETYLGLUCOSAMINYLTRANSFERASE SPINDLY-RELATED"/>
    <property type="match status" value="1"/>
</dbReference>
<accession>A0A6H1TXW7</accession>
<dbReference type="InterPro" id="IPR019734">
    <property type="entry name" value="TPR_rpt"/>
</dbReference>
<feature type="repeat" description="TPR" evidence="3">
    <location>
        <begin position="329"/>
        <end position="362"/>
    </location>
</feature>
<dbReference type="PROSITE" id="PS50005">
    <property type="entry name" value="TPR"/>
    <property type="match status" value="5"/>
</dbReference>
<dbReference type="AlphaFoldDB" id="A0A6H1TXW7"/>
<evidence type="ECO:0000256" key="1">
    <source>
        <dbReference type="ARBA" id="ARBA00022737"/>
    </source>
</evidence>
<dbReference type="Proteomes" id="UP000500857">
    <property type="component" value="Chromosome"/>
</dbReference>
<evidence type="ECO:0000256" key="3">
    <source>
        <dbReference type="PROSITE-ProRule" id="PRU00339"/>
    </source>
</evidence>
<dbReference type="KEGG" id="oxy:HCG48_12170"/>
<proteinExistence type="predicted"/>
<dbReference type="Gene3D" id="1.25.40.10">
    <property type="entry name" value="Tetratricopeptide repeat domain"/>
    <property type="match status" value="3"/>
</dbReference>
<dbReference type="EMBL" id="CP051167">
    <property type="protein sequence ID" value="QIZ71245.1"/>
    <property type="molecule type" value="Genomic_DNA"/>
</dbReference>
<evidence type="ECO:0000313" key="5">
    <source>
        <dbReference type="Proteomes" id="UP000500857"/>
    </source>
</evidence>
<keyword evidence="5" id="KW-1185">Reference proteome</keyword>
<feature type="repeat" description="TPR" evidence="3">
    <location>
        <begin position="193"/>
        <end position="226"/>
    </location>
</feature>